<reference evidence="4 5" key="1">
    <citation type="submission" date="2019-02" db="EMBL/GenBank/DDBJ databases">
        <title>Genome sequencing of the rare red list fungi Dentipellis fragilis.</title>
        <authorList>
            <person name="Buettner E."/>
            <person name="Kellner H."/>
        </authorList>
    </citation>
    <scope>NUCLEOTIDE SEQUENCE [LARGE SCALE GENOMIC DNA]</scope>
    <source>
        <strain evidence="4 5">DSM 105465</strain>
    </source>
</reference>
<dbReference type="OrthoDB" id="2735536at2759"/>
<comment type="caution">
    <text evidence="4">The sequence shown here is derived from an EMBL/GenBank/DDBJ whole genome shotgun (WGS) entry which is preliminary data.</text>
</comment>
<dbReference type="Pfam" id="PF01370">
    <property type="entry name" value="Epimerase"/>
    <property type="match status" value="1"/>
</dbReference>
<dbReference type="EMBL" id="SEOQ01000331">
    <property type="protein sequence ID" value="TFY65555.1"/>
    <property type="molecule type" value="Genomic_DNA"/>
</dbReference>
<protein>
    <recommendedName>
        <fullName evidence="3">NAD-dependent epimerase/dehydratase domain-containing protein</fullName>
    </recommendedName>
</protein>
<dbReference type="PANTHER" id="PTHR10366:SF564">
    <property type="entry name" value="STEROL-4-ALPHA-CARBOXYLATE 3-DEHYDROGENASE, DECARBOXYLATING"/>
    <property type="match status" value="1"/>
</dbReference>
<accession>A0A4Y9YT55</accession>
<evidence type="ECO:0000256" key="2">
    <source>
        <dbReference type="ARBA" id="ARBA00023445"/>
    </source>
</evidence>
<keyword evidence="5" id="KW-1185">Reference proteome</keyword>
<sequence length="345" mass="37818">MSPVAAPAKVLVTGANGYVAVWVVRRLLEDGYSVRGTVRSAEKGTHLRELFKSYGDKLGLVVVPDITKEGAFDEAVKGIDIVEHTASPFHLEVDIADDLIAPAVKGTLSILESIKKNAPLVNRVIITGSVSSVFNAFVKGPARLYDENDWNDSVIEVVEKNPKHSPPIFWYLASKTLAAWEFMEKNKPAINFDLVVVLPTYVFGPALHEVKAPMQLNQSLREVYQYVLKTQDTLPAPEGVYACVDVRDCAAIHVLSAKTPEVGNNRLIASGHGFRWQDISDIAASSKVVDHNVVVRATPGSVTDKSKVSGLVRTDKAETLFGFKWTSLEDTVRDTLASFKDKNFI</sequence>
<evidence type="ECO:0000259" key="3">
    <source>
        <dbReference type="Pfam" id="PF01370"/>
    </source>
</evidence>
<proteinExistence type="inferred from homology"/>
<gene>
    <name evidence="4" type="ORF">EVG20_g5536</name>
</gene>
<evidence type="ECO:0000313" key="5">
    <source>
        <dbReference type="Proteomes" id="UP000298327"/>
    </source>
</evidence>
<evidence type="ECO:0000313" key="4">
    <source>
        <dbReference type="EMBL" id="TFY65555.1"/>
    </source>
</evidence>
<name>A0A4Y9YT55_9AGAM</name>
<dbReference type="Gene3D" id="3.40.50.720">
    <property type="entry name" value="NAD(P)-binding Rossmann-like Domain"/>
    <property type="match status" value="1"/>
</dbReference>
<dbReference type="STRING" id="205917.A0A4Y9YT55"/>
<dbReference type="InterPro" id="IPR001509">
    <property type="entry name" value="Epimerase_deHydtase"/>
</dbReference>
<dbReference type="SUPFAM" id="SSF51735">
    <property type="entry name" value="NAD(P)-binding Rossmann-fold domains"/>
    <property type="match status" value="1"/>
</dbReference>
<comment type="similarity">
    <text evidence="2">Belongs to the NAD(P)-dependent epimerase/dehydratase family. Dihydroflavonol-4-reductase subfamily.</text>
</comment>
<dbReference type="Proteomes" id="UP000298327">
    <property type="component" value="Unassembled WGS sequence"/>
</dbReference>
<keyword evidence="1" id="KW-0560">Oxidoreductase</keyword>
<feature type="domain" description="NAD-dependent epimerase/dehydratase" evidence="3">
    <location>
        <begin position="10"/>
        <end position="263"/>
    </location>
</feature>
<dbReference type="GO" id="GO:0016616">
    <property type="term" value="F:oxidoreductase activity, acting on the CH-OH group of donors, NAD or NADP as acceptor"/>
    <property type="evidence" value="ECO:0007669"/>
    <property type="project" value="TreeGrafter"/>
</dbReference>
<dbReference type="PANTHER" id="PTHR10366">
    <property type="entry name" value="NAD DEPENDENT EPIMERASE/DEHYDRATASE"/>
    <property type="match status" value="1"/>
</dbReference>
<organism evidence="4 5">
    <name type="scientific">Dentipellis fragilis</name>
    <dbReference type="NCBI Taxonomy" id="205917"/>
    <lineage>
        <taxon>Eukaryota</taxon>
        <taxon>Fungi</taxon>
        <taxon>Dikarya</taxon>
        <taxon>Basidiomycota</taxon>
        <taxon>Agaricomycotina</taxon>
        <taxon>Agaricomycetes</taxon>
        <taxon>Russulales</taxon>
        <taxon>Hericiaceae</taxon>
        <taxon>Dentipellis</taxon>
    </lineage>
</organism>
<dbReference type="AlphaFoldDB" id="A0A4Y9YT55"/>
<dbReference type="InterPro" id="IPR050425">
    <property type="entry name" value="NAD(P)_dehydrat-like"/>
</dbReference>
<dbReference type="InterPro" id="IPR036291">
    <property type="entry name" value="NAD(P)-bd_dom_sf"/>
</dbReference>
<evidence type="ECO:0000256" key="1">
    <source>
        <dbReference type="ARBA" id="ARBA00023002"/>
    </source>
</evidence>